<proteinExistence type="predicted"/>
<dbReference type="InterPro" id="IPR012338">
    <property type="entry name" value="Beta-lactam/transpept-like"/>
</dbReference>
<organism evidence="4 5">
    <name type="scientific">Stakelama tenebrarum</name>
    <dbReference type="NCBI Taxonomy" id="2711215"/>
    <lineage>
        <taxon>Bacteria</taxon>
        <taxon>Pseudomonadati</taxon>
        <taxon>Pseudomonadota</taxon>
        <taxon>Alphaproteobacteria</taxon>
        <taxon>Sphingomonadales</taxon>
        <taxon>Sphingomonadaceae</taxon>
        <taxon>Stakelama</taxon>
    </lineage>
</organism>
<dbReference type="EMBL" id="CP049109">
    <property type="protein sequence ID" value="QIG80843.1"/>
    <property type="molecule type" value="Genomic_DNA"/>
</dbReference>
<sequence length="470" mass="49272">MRAILALLTLTLAVAVQASVPTAAIDEFIATAMPETDTPGLAYAVVEDGTVHAEARGETLLGSGDKVTPDTPFLLGSISKSFTALAVMQLVEAGKVDLDAPISRYLSVFADSPGKAITIRQLLGHTSGYSTLQGNDRDRDANDSADALSRQVAAIAQRVPAQAAGTHWDYSNANYLILGALIETVSGQEYAAYIEAHILRPIGMTHAFVADGAAHAEMARGHLPWFGTKTPLDGAGTDRTTAPAGGIVASANDMAKYLAVMMNGRDDVLSAAGKAQMLRPASDASPYYGFGWGLDPEGGTVYHSGTSPGTETLAQMRPAEKTGVIILINAGSGFGFGENAALMNGIAARALGLDTPAPDGRWGQKATFVTLALLPLLFIGCMLWAWFHRAALRRKTGVAGAFSLWFPLVAMAAMAWVFVWLVPALFGTSPQALWHFAPDLTLALVASAVMGVVWAVWRLALAYGGRATAG</sequence>
<feature type="chain" id="PRO_5026211133" evidence="2">
    <location>
        <begin position="19"/>
        <end position="470"/>
    </location>
</feature>
<evidence type="ECO:0000256" key="1">
    <source>
        <dbReference type="SAM" id="Phobius"/>
    </source>
</evidence>
<keyword evidence="1" id="KW-0472">Membrane</keyword>
<evidence type="ECO:0000313" key="4">
    <source>
        <dbReference type="EMBL" id="QIG80843.1"/>
    </source>
</evidence>
<dbReference type="AlphaFoldDB" id="A0A6G6Y8E2"/>
<dbReference type="InterPro" id="IPR050491">
    <property type="entry name" value="AmpC-like"/>
</dbReference>
<dbReference type="InterPro" id="IPR001466">
    <property type="entry name" value="Beta-lactam-related"/>
</dbReference>
<keyword evidence="5" id="KW-1185">Reference proteome</keyword>
<dbReference type="KEGG" id="spzr:G5C33_14290"/>
<dbReference type="PANTHER" id="PTHR46825:SF9">
    <property type="entry name" value="BETA-LACTAMASE-RELATED DOMAIN-CONTAINING PROTEIN"/>
    <property type="match status" value="1"/>
</dbReference>
<gene>
    <name evidence="4" type="ORF">G5C33_14290</name>
</gene>
<feature type="signal peptide" evidence="2">
    <location>
        <begin position="1"/>
        <end position="18"/>
    </location>
</feature>
<evidence type="ECO:0000259" key="3">
    <source>
        <dbReference type="Pfam" id="PF00144"/>
    </source>
</evidence>
<protein>
    <submittedName>
        <fullName evidence="4">Beta-lactamase family protein</fullName>
    </submittedName>
</protein>
<keyword evidence="1" id="KW-0812">Transmembrane</keyword>
<dbReference type="Pfam" id="PF00144">
    <property type="entry name" value="Beta-lactamase"/>
    <property type="match status" value="1"/>
</dbReference>
<feature type="domain" description="Beta-lactamase-related" evidence="3">
    <location>
        <begin position="26"/>
        <end position="335"/>
    </location>
</feature>
<feature type="transmembrane region" description="Helical" evidence="1">
    <location>
        <begin position="366"/>
        <end position="387"/>
    </location>
</feature>
<dbReference type="SUPFAM" id="SSF56601">
    <property type="entry name" value="beta-lactamase/transpeptidase-like"/>
    <property type="match status" value="1"/>
</dbReference>
<accession>A0A6G6Y8E2</accession>
<evidence type="ECO:0000256" key="2">
    <source>
        <dbReference type="SAM" id="SignalP"/>
    </source>
</evidence>
<dbReference type="PANTHER" id="PTHR46825">
    <property type="entry name" value="D-ALANYL-D-ALANINE-CARBOXYPEPTIDASE/ENDOPEPTIDASE AMPH"/>
    <property type="match status" value="1"/>
</dbReference>
<dbReference type="Proteomes" id="UP000501568">
    <property type="component" value="Chromosome"/>
</dbReference>
<feature type="transmembrane region" description="Helical" evidence="1">
    <location>
        <begin position="442"/>
        <end position="461"/>
    </location>
</feature>
<name>A0A6G6Y8E2_9SPHN</name>
<evidence type="ECO:0000313" key="5">
    <source>
        <dbReference type="Proteomes" id="UP000501568"/>
    </source>
</evidence>
<dbReference type="Gene3D" id="3.40.710.10">
    <property type="entry name" value="DD-peptidase/beta-lactamase superfamily"/>
    <property type="match status" value="1"/>
</dbReference>
<dbReference type="RefSeq" id="WP_165327851.1">
    <property type="nucleotide sequence ID" value="NZ_CP049109.1"/>
</dbReference>
<keyword evidence="2" id="KW-0732">Signal</keyword>
<reference evidence="4 5" key="1">
    <citation type="submission" date="2020-02" db="EMBL/GenBank/DDBJ databases">
        <authorList>
            <person name="Zheng R.K."/>
            <person name="Sun C.M."/>
        </authorList>
    </citation>
    <scope>NUCLEOTIDE SEQUENCE [LARGE SCALE GENOMIC DNA]</scope>
    <source>
        <strain evidence="5">zrk23</strain>
    </source>
</reference>
<keyword evidence="1" id="KW-1133">Transmembrane helix</keyword>
<feature type="transmembrane region" description="Helical" evidence="1">
    <location>
        <begin position="399"/>
        <end position="422"/>
    </location>
</feature>